<dbReference type="GO" id="GO:0003690">
    <property type="term" value="F:double-stranded DNA binding"/>
    <property type="evidence" value="ECO:0007669"/>
    <property type="project" value="TreeGrafter"/>
</dbReference>
<dbReference type="GO" id="GO:0045910">
    <property type="term" value="P:negative regulation of DNA recombination"/>
    <property type="evidence" value="ECO:0007669"/>
    <property type="project" value="TreeGrafter"/>
</dbReference>
<feature type="compositionally biased region" description="Basic residues" evidence="6">
    <location>
        <begin position="131"/>
        <end position="142"/>
    </location>
</feature>
<dbReference type="PRINTS" id="PR00930">
    <property type="entry name" value="HIGHMOBLTYIY"/>
</dbReference>
<organism evidence="8 9">
    <name type="scientific">Tetracentron sinense</name>
    <name type="common">Spur-leaf</name>
    <dbReference type="NCBI Taxonomy" id="13715"/>
    <lineage>
        <taxon>Eukaryota</taxon>
        <taxon>Viridiplantae</taxon>
        <taxon>Streptophyta</taxon>
        <taxon>Embryophyta</taxon>
        <taxon>Tracheophyta</taxon>
        <taxon>Spermatophyta</taxon>
        <taxon>Magnoliopsida</taxon>
        <taxon>Trochodendrales</taxon>
        <taxon>Trochodendraceae</taxon>
        <taxon>Tetracentron</taxon>
    </lineage>
</organism>
<dbReference type="GO" id="GO:0005730">
    <property type="term" value="C:nucleolus"/>
    <property type="evidence" value="ECO:0007669"/>
    <property type="project" value="TreeGrafter"/>
</dbReference>
<dbReference type="FunFam" id="1.10.10.10:FF:000493">
    <property type="entry name" value="HMG-Y-related protein A"/>
    <property type="match status" value="1"/>
</dbReference>
<sequence>MATEEVTKPPSLPPYSEMIFAAIAASNDSNGSDKSAISSYIESSYENLPADHSTLLSNHLNTMKESGDLTMVNNNYMRPNPEAPPKRGRGRPPKPKLPEAPGTVPGPARPRGRPAKPKDPLAVASSGSWKPRGRGRPPKKARAAVEAVATTSGSPRPRGRPPKVKNSFADMGSD</sequence>
<dbReference type="SMART" id="SM00526">
    <property type="entry name" value="H15"/>
    <property type="match status" value="1"/>
</dbReference>
<dbReference type="Proteomes" id="UP000655225">
    <property type="component" value="Unassembled WGS sequence"/>
</dbReference>
<dbReference type="InterPro" id="IPR036388">
    <property type="entry name" value="WH-like_DNA-bd_sf"/>
</dbReference>
<evidence type="ECO:0000313" key="8">
    <source>
        <dbReference type="EMBL" id="KAF8378604.1"/>
    </source>
</evidence>
<dbReference type="OrthoDB" id="1110759at2759"/>
<comment type="subcellular location">
    <subcellularLocation>
        <location evidence="2">Chromosome</location>
    </subcellularLocation>
    <subcellularLocation>
        <location evidence="1">Nucleus</location>
    </subcellularLocation>
</comment>
<evidence type="ECO:0000256" key="4">
    <source>
        <dbReference type="ARBA" id="ARBA00023125"/>
    </source>
</evidence>
<dbReference type="AlphaFoldDB" id="A0A834YC93"/>
<feature type="region of interest" description="Disordered" evidence="6">
    <location>
        <begin position="59"/>
        <end position="174"/>
    </location>
</feature>
<evidence type="ECO:0000313" key="9">
    <source>
        <dbReference type="Proteomes" id="UP000655225"/>
    </source>
</evidence>
<dbReference type="SMART" id="SM00384">
    <property type="entry name" value="AT_hook"/>
    <property type="match status" value="4"/>
</dbReference>
<dbReference type="EMBL" id="JABCRI010000023">
    <property type="protein sequence ID" value="KAF8378604.1"/>
    <property type="molecule type" value="Genomic_DNA"/>
</dbReference>
<dbReference type="InterPro" id="IPR036390">
    <property type="entry name" value="WH_DNA-bd_sf"/>
</dbReference>
<gene>
    <name evidence="8" type="ORF">HHK36_029952</name>
</gene>
<dbReference type="PANTHER" id="PTHR11467:SF162">
    <property type="entry name" value="HMG-Y-RELATED PROTEIN A"/>
    <property type="match status" value="1"/>
</dbReference>
<evidence type="ECO:0000256" key="6">
    <source>
        <dbReference type="SAM" id="MobiDB-lite"/>
    </source>
</evidence>
<comment type="caution">
    <text evidence="8">The sequence shown here is derived from an EMBL/GenBank/DDBJ whole genome shotgun (WGS) entry which is preliminary data.</text>
</comment>
<proteinExistence type="predicted"/>
<keyword evidence="4" id="KW-0238">DNA-binding</keyword>
<name>A0A834YC93_TETSI</name>
<protein>
    <recommendedName>
        <fullName evidence="7">H15 domain-containing protein</fullName>
    </recommendedName>
</protein>
<evidence type="ECO:0000256" key="3">
    <source>
        <dbReference type="ARBA" id="ARBA00022737"/>
    </source>
</evidence>
<dbReference type="SUPFAM" id="SSF46785">
    <property type="entry name" value="Winged helix' DNA-binding domain"/>
    <property type="match status" value="1"/>
</dbReference>
<dbReference type="OMA" id="YIESAYQ"/>
<dbReference type="Pfam" id="PF00538">
    <property type="entry name" value="Linker_histone"/>
    <property type="match status" value="1"/>
</dbReference>
<evidence type="ECO:0000256" key="1">
    <source>
        <dbReference type="ARBA" id="ARBA00004123"/>
    </source>
</evidence>
<evidence type="ECO:0000259" key="7">
    <source>
        <dbReference type="PROSITE" id="PS51504"/>
    </source>
</evidence>
<evidence type="ECO:0000256" key="5">
    <source>
        <dbReference type="ARBA" id="ARBA00023242"/>
    </source>
</evidence>
<dbReference type="GO" id="GO:0006334">
    <property type="term" value="P:nucleosome assembly"/>
    <property type="evidence" value="ECO:0007669"/>
    <property type="project" value="InterPro"/>
</dbReference>
<dbReference type="InterPro" id="IPR017956">
    <property type="entry name" value="AT_hook_DNA-bd_motif"/>
</dbReference>
<evidence type="ECO:0000256" key="2">
    <source>
        <dbReference type="ARBA" id="ARBA00004286"/>
    </source>
</evidence>
<dbReference type="GO" id="GO:0000786">
    <property type="term" value="C:nucleosome"/>
    <property type="evidence" value="ECO:0007669"/>
    <property type="project" value="InterPro"/>
</dbReference>
<reference evidence="8 9" key="1">
    <citation type="submission" date="2020-04" db="EMBL/GenBank/DDBJ databases">
        <title>Plant Genome Project.</title>
        <authorList>
            <person name="Zhang R.-G."/>
        </authorList>
    </citation>
    <scope>NUCLEOTIDE SEQUENCE [LARGE SCALE GENOMIC DNA]</scope>
    <source>
        <strain evidence="8">YNK0</strain>
        <tissue evidence="8">Leaf</tissue>
    </source>
</reference>
<feature type="domain" description="H15" evidence="7">
    <location>
        <begin position="11"/>
        <end position="80"/>
    </location>
</feature>
<dbReference type="GO" id="GO:0030261">
    <property type="term" value="P:chromosome condensation"/>
    <property type="evidence" value="ECO:0007669"/>
    <property type="project" value="TreeGrafter"/>
</dbReference>
<keyword evidence="9" id="KW-1185">Reference proteome</keyword>
<dbReference type="PRINTS" id="PR00929">
    <property type="entry name" value="ATHOOK"/>
</dbReference>
<accession>A0A834YC93</accession>
<dbReference type="PANTHER" id="PTHR11467">
    <property type="entry name" value="HISTONE H1"/>
    <property type="match status" value="1"/>
</dbReference>
<keyword evidence="5" id="KW-0539">Nucleus</keyword>
<dbReference type="InterPro" id="IPR005818">
    <property type="entry name" value="Histone_H1/H5_H15"/>
</dbReference>
<dbReference type="InterPro" id="IPR000116">
    <property type="entry name" value="HMGA"/>
</dbReference>
<dbReference type="GO" id="GO:0006355">
    <property type="term" value="P:regulation of DNA-templated transcription"/>
    <property type="evidence" value="ECO:0007669"/>
    <property type="project" value="InterPro"/>
</dbReference>
<dbReference type="Gene3D" id="1.10.10.10">
    <property type="entry name" value="Winged helix-like DNA-binding domain superfamily/Winged helix DNA-binding domain"/>
    <property type="match status" value="1"/>
</dbReference>
<keyword evidence="3" id="KW-0677">Repeat</keyword>
<dbReference type="GO" id="GO:0031492">
    <property type="term" value="F:nucleosomal DNA binding"/>
    <property type="evidence" value="ECO:0007669"/>
    <property type="project" value="TreeGrafter"/>
</dbReference>
<dbReference type="PROSITE" id="PS51504">
    <property type="entry name" value="H15"/>
    <property type="match status" value="1"/>
</dbReference>